<evidence type="ECO:0000256" key="1">
    <source>
        <dbReference type="ARBA" id="ARBA00004651"/>
    </source>
</evidence>
<name>A0ABW6FPH4_9ACTN</name>
<reference evidence="8 9" key="1">
    <citation type="submission" date="2024-09" db="EMBL/GenBank/DDBJ databases">
        <title>The Natural Products Discovery Center: Release of the First 8490 Sequenced Strains for Exploring Actinobacteria Biosynthetic Diversity.</title>
        <authorList>
            <person name="Kalkreuter E."/>
            <person name="Kautsar S.A."/>
            <person name="Yang D."/>
            <person name="Bader C.D."/>
            <person name="Teijaro C.N."/>
            <person name="Fluegel L."/>
            <person name="Davis C.M."/>
            <person name="Simpson J.R."/>
            <person name="Lauterbach L."/>
            <person name="Steele A.D."/>
            <person name="Gui C."/>
            <person name="Meng S."/>
            <person name="Li G."/>
            <person name="Viehrig K."/>
            <person name="Ye F."/>
            <person name="Su P."/>
            <person name="Kiefer A.F."/>
            <person name="Nichols A."/>
            <person name="Cepeda A.J."/>
            <person name="Yan W."/>
            <person name="Fan B."/>
            <person name="Jiang Y."/>
            <person name="Adhikari A."/>
            <person name="Zheng C.-J."/>
            <person name="Schuster L."/>
            <person name="Cowan T.M."/>
            <person name="Smanski M.J."/>
            <person name="Chevrette M.G."/>
            <person name="De Carvalho L.P.S."/>
            <person name="Shen B."/>
        </authorList>
    </citation>
    <scope>NUCLEOTIDE SEQUENCE [LARGE SCALE GENOMIC DNA]</scope>
    <source>
        <strain evidence="8 9">NPDC058348</strain>
    </source>
</reference>
<sequence>MAVSESEHRLYRGGAALGRMGQWLRWEAAAIGRSARRAVAGPGPERDVVTQSLKAAGAAAAAWALTGWWWNAPMALMAPWTAVVLVQSTVYRSLRSGVQQLVVIALGTVLAAGAANLTGDTMTAMVLVLPVAVLIGTYARFGEHGLYAPTTAVFVLAYGSYSGLDILHRLFESAVGAVIGIAVNALILPPVHLRSVRDSLRRLPEECADLLHAAAEGLREGYGRQEAEGWHDRARRVPVILADLRDARLWTRESYRLNPGHRLRRTGAALPPAEWDQAWERIADPLVALMRTLASTVSEESPLRRLPDAAVGHLADLLGAAGDVCAADRAFLGGRSRGAREERARALESAWSAHGRLKRQLVEQDSETATSLGGLVAQSQQLLHELAPVESERPGPGGRPSHGERSSG</sequence>
<comment type="caution">
    <text evidence="8">The sequence shown here is derived from an EMBL/GenBank/DDBJ whole genome shotgun (WGS) entry which is preliminary data.</text>
</comment>
<feature type="transmembrane region" description="Helical" evidence="7">
    <location>
        <begin position="170"/>
        <end position="193"/>
    </location>
</feature>
<dbReference type="RefSeq" id="WP_386716159.1">
    <property type="nucleotide sequence ID" value="NZ_JBHXIJ010000144.1"/>
</dbReference>
<keyword evidence="2" id="KW-1003">Cell membrane</keyword>
<evidence type="ECO:0000256" key="4">
    <source>
        <dbReference type="ARBA" id="ARBA00022989"/>
    </source>
</evidence>
<protein>
    <submittedName>
        <fullName evidence="8">Aromatic acid exporter family protein</fullName>
    </submittedName>
</protein>
<evidence type="ECO:0000256" key="2">
    <source>
        <dbReference type="ARBA" id="ARBA00022475"/>
    </source>
</evidence>
<dbReference type="InterPro" id="IPR010343">
    <property type="entry name" value="ArAE_1"/>
</dbReference>
<comment type="subcellular location">
    <subcellularLocation>
        <location evidence="1">Cell membrane</location>
        <topology evidence="1">Multi-pass membrane protein</topology>
    </subcellularLocation>
</comment>
<evidence type="ECO:0000313" key="8">
    <source>
        <dbReference type="EMBL" id="MFD5101185.1"/>
    </source>
</evidence>
<evidence type="ECO:0000256" key="3">
    <source>
        <dbReference type="ARBA" id="ARBA00022692"/>
    </source>
</evidence>
<evidence type="ECO:0000256" key="6">
    <source>
        <dbReference type="SAM" id="MobiDB-lite"/>
    </source>
</evidence>
<proteinExistence type="predicted"/>
<evidence type="ECO:0000313" key="9">
    <source>
        <dbReference type="Proteomes" id="UP001598448"/>
    </source>
</evidence>
<gene>
    <name evidence="8" type="ORF">ACFWJN_19800</name>
</gene>
<keyword evidence="4 7" id="KW-1133">Transmembrane helix</keyword>
<evidence type="ECO:0000256" key="7">
    <source>
        <dbReference type="SAM" id="Phobius"/>
    </source>
</evidence>
<evidence type="ECO:0000256" key="5">
    <source>
        <dbReference type="ARBA" id="ARBA00023136"/>
    </source>
</evidence>
<feature type="region of interest" description="Disordered" evidence="6">
    <location>
        <begin position="386"/>
        <end position="408"/>
    </location>
</feature>
<feature type="transmembrane region" description="Helical" evidence="7">
    <location>
        <begin position="121"/>
        <end position="139"/>
    </location>
</feature>
<keyword evidence="9" id="KW-1185">Reference proteome</keyword>
<feature type="transmembrane region" description="Helical" evidence="7">
    <location>
        <begin position="146"/>
        <end position="164"/>
    </location>
</feature>
<dbReference type="Pfam" id="PF06081">
    <property type="entry name" value="ArAE_1"/>
    <property type="match status" value="1"/>
</dbReference>
<feature type="transmembrane region" description="Helical" evidence="7">
    <location>
        <begin position="98"/>
        <end position="115"/>
    </location>
</feature>
<accession>A0ABW6FPH4</accession>
<keyword evidence="3 7" id="KW-0812">Transmembrane</keyword>
<organism evidence="8 9">
    <name type="scientific">Streptomyces albidochromogenes</name>
    <dbReference type="NCBI Taxonomy" id="329524"/>
    <lineage>
        <taxon>Bacteria</taxon>
        <taxon>Bacillati</taxon>
        <taxon>Actinomycetota</taxon>
        <taxon>Actinomycetes</taxon>
        <taxon>Kitasatosporales</taxon>
        <taxon>Streptomycetaceae</taxon>
        <taxon>Streptomyces</taxon>
    </lineage>
</organism>
<feature type="transmembrane region" description="Helical" evidence="7">
    <location>
        <begin position="68"/>
        <end position="86"/>
    </location>
</feature>
<dbReference type="EMBL" id="JBHXIJ010000144">
    <property type="protein sequence ID" value="MFD5101185.1"/>
    <property type="molecule type" value="Genomic_DNA"/>
</dbReference>
<dbReference type="Proteomes" id="UP001598448">
    <property type="component" value="Unassembled WGS sequence"/>
</dbReference>
<keyword evidence="5 7" id="KW-0472">Membrane</keyword>